<evidence type="ECO:0000313" key="3">
    <source>
        <dbReference type="Proteomes" id="UP000198406"/>
    </source>
</evidence>
<keyword evidence="1" id="KW-0732">Signal</keyword>
<evidence type="ECO:0000256" key="1">
    <source>
        <dbReference type="SAM" id="SignalP"/>
    </source>
</evidence>
<dbReference type="InParanoid" id="A0A1Z5K105"/>
<feature type="chain" id="PRO_5013232852" description="BspA family leucine-rich repeat surface protein" evidence="1">
    <location>
        <begin position="20"/>
        <end position="359"/>
    </location>
</feature>
<name>A0A1Z5K105_FISSO</name>
<keyword evidence="3" id="KW-1185">Reference proteome</keyword>
<reference evidence="2 3" key="1">
    <citation type="journal article" date="2015" name="Plant Cell">
        <title>Oil accumulation by the oleaginous diatom Fistulifera solaris as revealed by the genome and transcriptome.</title>
        <authorList>
            <person name="Tanaka T."/>
            <person name="Maeda Y."/>
            <person name="Veluchamy A."/>
            <person name="Tanaka M."/>
            <person name="Abida H."/>
            <person name="Marechal E."/>
            <person name="Bowler C."/>
            <person name="Muto M."/>
            <person name="Sunaga Y."/>
            <person name="Tanaka M."/>
            <person name="Yoshino T."/>
            <person name="Taniguchi T."/>
            <person name="Fukuda Y."/>
            <person name="Nemoto M."/>
            <person name="Matsumoto M."/>
            <person name="Wong P.S."/>
            <person name="Aburatani S."/>
            <person name="Fujibuchi W."/>
        </authorList>
    </citation>
    <scope>NUCLEOTIDE SEQUENCE [LARGE SCALE GENOMIC DNA]</scope>
    <source>
        <strain evidence="2 3">JPCC DA0580</strain>
    </source>
</reference>
<accession>A0A1Z5K105</accession>
<evidence type="ECO:0008006" key="4">
    <source>
        <dbReference type="Google" id="ProtNLM"/>
    </source>
</evidence>
<proteinExistence type="predicted"/>
<gene>
    <name evidence="2" type="ORF">FisN_19Hh267</name>
</gene>
<dbReference type="Proteomes" id="UP000198406">
    <property type="component" value="Unassembled WGS sequence"/>
</dbReference>
<dbReference type="EMBL" id="BDSP01000137">
    <property type="protein sequence ID" value="GAX19681.1"/>
    <property type="molecule type" value="Genomic_DNA"/>
</dbReference>
<protein>
    <recommendedName>
        <fullName evidence="4">BspA family leucine-rich repeat surface protein</fullName>
    </recommendedName>
</protein>
<organism evidence="2 3">
    <name type="scientific">Fistulifera solaris</name>
    <name type="common">Oleaginous diatom</name>
    <dbReference type="NCBI Taxonomy" id="1519565"/>
    <lineage>
        <taxon>Eukaryota</taxon>
        <taxon>Sar</taxon>
        <taxon>Stramenopiles</taxon>
        <taxon>Ochrophyta</taxon>
        <taxon>Bacillariophyta</taxon>
        <taxon>Bacillariophyceae</taxon>
        <taxon>Bacillariophycidae</taxon>
        <taxon>Naviculales</taxon>
        <taxon>Naviculaceae</taxon>
        <taxon>Fistulifera</taxon>
    </lineage>
</organism>
<sequence>MKFHTTIQILVLPCSCAVADLFVRSVGNLHMLVVGKHSEFLPPHLRITAAHSHFIATVFPLFCSYRLLFQVTMRSLIVATLLSAVSVLAQPGRPGPDAPAPEPVLEENGFKCFLTTPELRDAVDAYLADPSEGSAVAQEYGWPIGEWCVRNIADFSHLFDSNRNPAVVTFSEDLTGWVTTCARDMSYMFAGATEFNGDVTKFQTGRVLTMAGMFEDARAFNGNLGSWDVFNVQNFQRMFGGAESFEGNGLEEWDTRCAEDISYMFYTAFSFNADLSTWEVSNIRDFHFAFDDARTFSQNLCPWTESITNLDPKDAIAMFTGTSCPEAVELEPVLDEEAIGEPLTVFCYNCTEFQRRKRQ</sequence>
<dbReference type="Pfam" id="PF03382">
    <property type="entry name" value="DUF285"/>
    <property type="match status" value="1"/>
</dbReference>
<dbReference type="InterPro" id="IPR005046">
    <property type="entry name" value="DUF285"/>
</dbReference>
<dbReference type="AlphaFoldDB" id="A0A1Z5K105"/>
<feature type="signal peptide" evidence="1">
    <location>
        <begin position="1"/>
        <end position="19"/>
    </location>
</feature>
<dbReference type="OrthoDB" id="47649at2759"/>
<comment type="caution">
    <text evidence="2">The sequence shown here is derived from an EMBL/GenBank/DDBJ whole genome shotgun (WGS) entry which is preliminary data.</text>
</comment>
<evidence type="ECO:0000313" key="2">
    <source>
        <dbReference type="EMBL" id="GAX19681.1"/>
    </source>
</evidence>